<name>A0AAQ3S5L1_VIGMU</name>
<dbReference type="PANTHER" id="PTHR37714">
    <property type="entry name" value="PROTEIN, PUTATIVE-RELATED"/>
    <property type="match status" value="1"/>
</dbReference>
<dbReference type="AlphaFoldDB" id="A0AAQ3S5L1"/>
<dbReference type="EMBL" id="CP144699">
    <property type="protein sequence ID" value="WVZ18197.1"/>
    <property type="molecule type" value="Genomic_DNA"/>
</dbReference>
<keyword evidence="1" id="KW-0472">Membrane</keyword>
<feature type="non-terminal residue" evidence="2">
    <location>
        <position position="1"/>
    </location>
</feature>
<evidence type="ECO:0000313" key="3">
    <source>
        <dbReference type="Proteomes" id="UP001374535"/>
    </source>
</evidence>
<accession>A0AAQ3S5L1</accession>
<keyword evidence="1" id="KW-0812">Transmembrane</keyword>
<gene>
    <name evidence="2" type="ORF">V8G54_005519</name>
</gene>
<keyword evidence="1" id="KW-1133">Transmembrane helix</keyword>
<dbReference type="Proteomes" id="UP001374535">
    <property type="component" value="Chromosome 2"/>
</dbReference>
<sequence length="160" mass="18231">HVEGYDWTRSISLGIQNAAKERGERKRERLRDPFRQLKERFQRWHHHSGFFQLKPAHSSTLLYMAISDVVARNLTTIFLALMVSFEACGFICGRSFNGGYLLVVSTGAVILILLTTLTWDVSRKATCAFHRDHRDSREVCKGGICWHGVAPRSPASQSRK</sequence>
<evidence type="ECO:0000313" key="2">
    <source>
        <dbReference type="EMBL" id="WVZ18197.1"/>
    </source>
</evidence>
<reference evidence="2 3" key="1">
    <citation type="journal article" date="2023" name="Life. Sci Alliance">
        <title>Evolutionary insights into 3D genome organization and epigenetic landscape of Vigna mungo.</title>
        <authorList>
            <person name="Junaid A."/>
            <person name="Singh B."/>
            <person name="Bhatia S."/>
        </authorList>
    </citation>
    <scope>NUCLEOTIDE SEQUENCE [LARGE SCALE GENOMIC DNA]</scope>
    <source>
        <strain evidence="2">Urdbean</strain>
    </source>
</reference>
<dbReference type="PANTHER" id="PTHR37714:SF1">
    <property type="entry name" value="PROTEIN, PUTATIVE-RELATED"/>
    <property type="match status" value="1"/>
</dbReference>
<organism evidence="2 3">
    <name type="scientific">Vigna mungo</name>
    <name type="common">Black gram</name>
    <name type="synonym">Phaseolus mungo</name>
    <dbReference type="NCBI Taxonomy" id="3915"/>
    <lineage>
        <taxon>Eukaryota</taxon>
        <taxon>Viridiplantae</taxon>
        <taxon>Streptophyta</taxon>
        <taxon>Embryophyta</taxon>
        <taxon>Tracheophyta</taxon>
        <taxon>Spermatophyta</taxon>
        <taxon>Magnoliopsida</taxon>
        <taxon>eudicotyledons</taxon>
        <taxon>Gunneridae</taxon>
        <taxon>Pentapetalae</taxon>
        <taxon>rosids</taxon>
        <taxon>fabids</taxon>
        <taxon>Fabales</taxon>
        <taxon>Fabaceae</taxon>
        <taxon>Papilionoideae</taxon>
        <taxon>50 kb inversion clade</taxon>
        <taxon>NPAAA clade</taxon>
        <taxon>indigoferoid/millettioid clade</taxon>
        <taxon>Phaseoleae</taxon>
        <taxon>Vigna</taxon>
    </lineage>
</organism>
<proteinExistence type="predicted"/>
<protein>
    <recommendedName>
        <fullName evidence="4">Transmembrane protein</fullName>
    </recommendedName>
</protein>
<keyword evidence="3" id="KW-1185">Reference proteome</keyword>
<evidence type="ECO:0000256" key="1">
    <source>
        <dbReference type="SAM" id="Phobius"/>
    </source>
</evidence>
<evidence type="ECO:0008006" key="4">
    <source>
        <dbReference type="Google" id="ProtNLM"/>
    </source>
</evidence>
<feature type="transmembrane region" description="Helical" evidence="1">
    <location>
        <begin position="99"/>
        <end position="119"/>
    </location>
</feature>
<feature type="transmembrane region" description="Helical" evidence="1">
    <location>
        <begin position="70"/>
        <end position="92"/>
    </location>
</feature>